<dbReference type="AlphaFoldDB" id="A0A0C1JZ29"/>
<sequence>MFSRIKTKERGQNERDRDDQTVLSFDDFSNRFHQMCSQKQIVYTKRKIRKKTFKTSLSEVLAILLLFHRSN</sequence>
<proteinExistence type="predicted"/>
<gene>
    <name evidence="1" type="ORF">DB44_CH00020</name>
</gene>
<protein>
    <submittedName>
        <fullName evidence="1">Uncharacterized protein</fullName>
    </submittedName>
</protein>
<dbReference type="Proteomes" id="UP000031465">
    <property type="component" value="Unassembled WGS sequence"/>
</dbReference>
<comment type="caution">
    <text evidence="1">The sequence shown here is derived from an EMBL/GenBank/DDBJ whole genome shotgun (WGS) entry which is preliminary data.</text>
</comment>
<organism evidence="1 2">
    <name type="scientific">Candidatus Protochlamydia amoebophila</name>
    <dbReference type="NCBI Taxonomy" id="362787"/>
    <lineage>
        <taxon>Bacteria</taxon>
        <taxon>Pseudomonadati</taxon>
        <taxon>Chlamydiota</taxon>
        <taxon>Chlamydiia</taxon>
        <taxon>Parachlamydiales</taxon>
        <taxon>Parachlamydiaceae</taxon>
        <taxon>Candidatus Protochlamydia</taxon>
    </lineage>
</organism>
<accession>A0A0C1JZ29</accession>
<evidence type="ECO:0000313" key="2">
    <source>
        <dbReference type="Proteomes" id="UP000031465"/>
    </source>
</evidence>
<reference evidence="1 2" key="1">
    <citation type="journal article" date="2014" name="Mol. Biol. Evol.">
        <title>Massive expansion of Ubiquitination-related gene families within the Chlamydiae.</title>
        <authorList>
            <person name="Domman D."/>
            <person name="Collingro A."/>
            <person name="Lagkouvardos I."/>
            <person name="Gehre L."/>
            <person name="Weinmaier T."/>
            <person name="Rattei T."/>
            <person name="Subtil A."/>
            <person name="Horn M."/>
        </authorList>
    </citation>
    <scope>NUCLEOTIDE SEQUENCE [LARGE SCALE GENOMIC DNA]</scope>
    <source>
        <strain evidence="1 2">EI2</strain>
    </source>
</reference>
<dbReference type="EMBL" id="JSAN01000054">
    <property type="protein sequence ID" value="KIC72472.1"/>
    <property type="molecule type" value="Genomic_DNA"/>
</dbReference>
<name>A0A0C1JZ29_9BACT</name>
<dbReference type="PATRIC" id="fig|362787.3.peg.819"/>
<evidence type="ECO:0000313" key="1">
    <source>
        <dbReference type="EMBL" id="KIC72472.1"/>
    </source>
</evidence>